<comment type="caution">
    <text evidence="7">The sequence shown here is derived from an EMBL/GenBank/DDBJ whole genome shotgun (WGS) entry which is preliminary data.</text>
</comment>
<dbReference type="InterPro" id="IPR058625">
    <property type="entry name" value="MdtA-like_BSH"/>
</dbReference>
<dbReference type="InterPro" id="IPR058637">
    <property type="entry name" value="YknX-like_C"/>
</dbReference>
<proteinExistence type="inferred from homology"/>
<dbReference type="Gene3D" id="2.40.420.20">
    <property type="match status" value="1"/>
</dbReference>
<organism evidence="7 8">
    <name type="scientific">Sphingobium lignivorans</name>
    <dbReference type="NCBI Taxonomy" id="2735886"/>
    <lineage>
        <taxon>Bacteria</taxon>
        <taxon>Pseudomonadati</taxon>
        <taxon>Pseudomonadota</taxon>
        <taxon>Alphaproteobacteria</taxon>
        <taxon>Sphingomonadales</taxon>
        <taxon>Sphingomonadaceae</taxon>
        <taxon>Sphingobium</taxon>
    </lineage>
</organism>
<evidence type="ECO:0000256" key="3">
    <source>
        <dbReference type="SAM" id="MobiDB-lite"/>
    </source>
</evidence>
<feature type="coiled-coil region" evidence="2">
    <location>
        <begin position="103"/>
        <end position="154"/>
    </location>
</feature>
<dbReference type="EMBL" id="JACHKA010000001">
    <property type="protein sequence ID" value="MBB5986953.1"/>
    <property type="molecule type" value="Genomic_DNA"/>
</dbReference>
<dbReference type="PANTHER" id="PTHR30469:SF16">
    <property type="entry name" value="HAE1 FAMILY EFFLUX PUMP MFP COMPONENT"/>
    <property type="match status" value="1"/>
</dbReference>
<feature type="domain" description="CusB-like beta-barrel" evidence="5">
    <location>
        <begin position="196"/>
        <end position="269"/>
    </location>
</feature>
<dbReference type="InterPro" id="IPR058792">
    <property type="entry name" value="Beta-barrel_RND_2"/>
</dbReference>
<dbReference type="Gene3D" id="2.40.50.100">
    <property type="match status" value="1"/>
</dbReference>
<protein>
    <submittedName>
        <fullName evidence="7">Membrane fusion protein (Multidrug efflux system)</fullName>
    </submittedName>
</protein>
<gene>
    <name evidence="7" type="ORF">HNP60_002927</name>
</gene>
<dbReference type="InterPro" id="IPR006143">
    <property type="entry name" value="RND_pump_MFP"/>
</dbReference>
<feature type="region of interest" description="Disordered" evidence="3">
    <location>
        <begin position="338"/>
        <end position="363"/>
    </location>
</feature>
<evidence type="ECO:0000313" key="7">
    <source>
        <dbReference type="EMBL" id="MBB5986953.1"/>
    </source>
</evidence>
<dbReference type="RefSeq" id="WP_184157085.1">
    <property type="nucleotide sequence ID" value="NZ_JACHKA010000001.1"/>
</dbReference>
<evidence type="ECO:0000259" key="6">
    <source>
        <dbReference type="Pfam" id="PF25989"/>
    </source>
</evidence>
<evidence type="ECO:0000259" key="4">
    <source>
        <dbReference type="Pfam" id="PF25917"/>
    </source>
</evidence>
<name>A0ABR6NI38_9SPHN</name>
<dbReference type="Gene3D" id="2.40.30.170">
    <property type="match status" value="1"/>
</dbReference>
<feature type="domain" description="YknX-like C-terminal permuted SH3-like" evidence="6">
    <location>
        <begin position="274"/>
        <end position="341"/>
    </location>
</feature>
<evidence type="ECO:0000256" key="1">
    <source>
        <dbReference type="ARBA" id="ARBA00009477"/>
    </source>
</evidence>
<dbReference type="NCBIfam" id="TIGR01730">
    <property type="entry name" value="RND_mfp"/>
    <property type="match status" value="1"/>
</dbReference>
<reference evidence="7 8" key="1">
    <citation type="submission" date="2020-08" db="EMBL/GenBank/DDBJ databases">
        <title>Exploring microbial biodiversity for novel pathways involved in the catabolism of aromatic compounds derived from lignin.</title>
        <authorList>
            <person name="Elkins J."/>
        </authorList>
    </citation>
    <scope>NUCLEOTIDE SEQUENCE [LARGE SCALE GENOMIC DNA]</scope>
    <source>
        <strain evidence="7 8">B1D3A</strain>
    </source>
</reference>
<feature type="domain" description="Multidrug resistance protein MdtA-like barrel-sandwich hybrid" evidence="4">
    <location>
        <begin position="62"/>
        <end position="186"/>
    </location>
</feature>
<keyword evidence="8" id="KW-1185">Reference proteome</keyword>
<dbReference type="Gene3D" id="1.10.287.470">
    <property type="entry name" value="Helix hairpin bin"/>
    <property type="match status" value="1"/>
</dbReference>
<dbReference type="Pfam" id="PF25917">
    <property type="entry name" value="BSH_RND"/>
    <property type="match status" value="1"/>
</dbReference>
<evidence type="ECO:0000259" key="5">
    <source>
        <dbReference type="Pfam" id="PF25954"/>
    </source>
</evidence>
<comment type="similarity">
    <text evidence="1">Belongs to the membrane fusion protein (MFP) (TC 8.A.1) family.</text>
</comment>
<evidence type="ECO:0000256" key="2">
    <source>
        <dbReference type="SAM" id="Coils"/>
    </source>
</evidence>
<dbReference type="Pfam" id="PF25989">
    <property type="entry name" value="YknX_C"/>
    <property type="match status" value="1"/>
</dbReference>
<dbReference type="Pfam" id="PF25954">
    <property type="entry name" value="Beta-barrel_RND_2"/>
    <property type="match status" value="1"/>
</dbReference>
<dbReference type="SUPFAM" id="SSF111369">
    <property type="entry name" value="HlyD-like secretion proteins"/>
    <property type="match status" value="1"/>
</dbReference>
<accession>A0ABR6NI38</accession>
<dbReference type="PROSITE" id="PS51257">
    <property type="entry name" value="PROKAR_LIPOPROTEIN"/>
    <property type="match status" value="1"/>
</dbReference>
<feature type="compositionally biased region" description="Polar residues" evidence="3">
    <location>
        <begin position="350"/>
        <end position="363"/>
    </location>
</feature>
<dbReference type="PANTHER" id="PTHR30469">
    <property type="entry name" value="MULTIDRUG RESISTANCE PROTEIN MDTA"/>
    <property type="match status" value="1"/>
</dbReference>
<sequence>MHAKRAPGPALLLVAVVALLAACSGGEQQEQRREPPLVTAVEPQPHLFRDEIQAVGSARANEQVTLAANVTERIERLLFDDGMYVRAGQLLAVLSSAQEEAALAGARASAAEAQAQLERVNSLNEQGFATGALLDRQRAALSEAKAAQESIQAQISDRMIRAPFSGYLSLRNVSAGAIVTTGTPLVTVSDISRIKLDFTVPETQLALLRPGQPIKAFASAYPDDPIIGQVSVIDPVIDPQSRAVMVRATLPNPGNRIKPGMLLTVRIETGQRTALAVPEMAVMAEGDLRYVYTVDDKHVVRRTAVTTGLRDGGFIEVAGLPRDARVVAEGVVKVAEGRPVRLTEGPGRASNENPASGPQEPAS</sequence>
<evidence type="ECO:0000313" key="8">
    <source>
        <dbReference type="Proteomes" id="UP001138540"/>
    </source>
</evidence>
<dbReference type="Proteomes" id="UP001138540">
    <property type="component" value="Unassembled WGS sequence"/>
</dbReference>
<keyword evidence="2" id="KW-0175">Coiled coil</keyword>